<dbReference type="GO" id="GO:0016853">
    <property type="term" value="F:isomerase activity"/>
    <property type="evidence" value="ECO:0007669"/>
    <property type="project" value="UniProtKB-KW"/>
</dbReference>
<dbReference type="EC" id="5.1.3.3" evidence="8"/>
<evidence type="ECO:0000256" key="6">
    <source>
        <dbReference type="ARBA" id="ARBA00023235"/>
    </source>
</evidence>
<accession>A0ABW5KP59</accession>
<evidence type="ECO:0000256" key="4">
    <source>
        <dbReference type="ARBA" id="ARBA00011245"/>
    </source>
</evidence>
<reference evidence="10" key="1">
    <citation type="journal article" date="2019" name="Int. J. Syst. Evol. Microbiol.">
        <title>The Global Catalogue of Microorganisms (GCM) 10K type strain sequencing project: providing services to taxonomists for standard genome sequencing and annotation.</title>
        <authorList>
            <consortium name="The Broad Institute Genomics Platform"/>
            <consortium name="The Broad Institute Genome Sequencing Center for Infectious Disease"/>
            <person name="Wu L."/>
            <person name="Ma J."/>
        </authorList>
    </citation>
    <scope>NUCLEOTIDE SEQUENCE [LARGE SCALE GENOMIC DNA]</scope>
    <source>
        <strain evidence="10">KCTC 42662</strain>
    </source>
</reference>
<organism evidence="9 10">
    <name type="scientific">Sphingobacterium suaedae</name>
    <dbReference type="NCBI Taxonomy" id="1686402"/>
    <lineage>
        <taxon>Bacteria</taxon>
        <taxon>Pseudomonadati</taxon>
        <taxon>Bacteroidota</taxon>
        <taxon>Sphingobacteriia</taxon>
        <taxon>Sphingobacteriales</taxon>
        <taxon>Sphingobacteriaceae</taxon>
        <taxon>Sphingobacterium</taxon>
    </lineage>
</organism>
<dbReference type="NCBIfam" id="NF008277">
    <property type="entry name" value="PRK11055.1"/>
    <property type="match status" value="1"/>
</dbReference>
<name>A0ABW5KP59_9SPHI</name>
<keyword evidence="10" id="KW-1185">Reference proteome</keyword>
<dbReference type="SUPFAM" id="SSF74650">
    <property type="entry name" value="Galactose mutarotase-like"/>
    <property type="match status" value="1"/>
</dbReference>
<dbReference type="Pfam" id="PF01263">
    <property type="entry name" value="Aldose_epim"/>
    <property type="match status" value="1"/>
</dbReference>
<gene>
    <name evidence="9" type="ORF">ACFSR5_18085</name>
</gene>
<evidence type="ECO:0000313" key="10">
    <source>
        <dbReference type="Proteomes" id="UP001597545"/>
    </source>
</evidence>
<proteinExistence type="inferred from homology"/>
<evidence type="ECO:0000256" key="8">
    <source>
        <dbReference type="PIRNR" id="PIRNR005096"/>
    </source>
</evidence>
<dbReference type="Proteomes" id="UP001597545">
    <property type="component" value="Unassembled WGS sequence"/>
</dbReference>
<keyword evidence="6 8" id="KW-0413">Isomerase</keyword>
<evidence type="ECO:0000256" key="3">
    <source>
        <dbReference type="ARBA" id="ARBA00006206"/>
    </source>
</evidence>
<evidence type="ECO:0000256" key="1">
    <source>
        <dbReference type="ARBA" id="ARBA00001913"/>
    </source>
</evidence>
<comment type="caution">
    <text evidence="9">The sequence shown here is derived from an EMBL/GenBank/DDBJ whole genome shotgun (WGS) entry which is preliminary data.</text>
</comment>
<dbReference type="RefSeq" id="WP_380905882.1">
    <property type="nucleotide sequence ID" value="NZ_JBHUEG010000012.1"/>
</dbReference>
<dbReference type="EMBL" id="JBHULR010000015">
    <property type="protein sequence ID" value="MFD2549565.1"/>
    <property type="molecule type" value="Genomic_DNA"/>
</dbReference>
<dbReference type="CDD" id="cd09019">
    <property type="entry name" value="galactose_mutarotase_like"/>
    <property type="match status" value="1"/>
</dbReference>
<evidence type="ECO:0000313" key="9">
    <source>
        <dbReference type="EMBL" id="MFD2549565.1"/>
    </source>
</evidence>
<keyword evidence="5" id="KW-0106">Calcium</keyword>
<comment type="cofactor">
    <cofactor evidence="1">
        <name>Ca(2+)</name>
        <dbReference type="ChEBI" id="CHEBI:29108"/>
    </cofactor>
</comment>
<dbReference type="PANTHER" id="PTHR10091">
    <property type="entry name" value="ALDOSE-1-EPIMERASE"/>
    <property type="match status" value="1"/>
</dbReference>
<evidence type="ECO:0000256" key="7">
    <source>
        <dbReference type="ARBA" id="ARBA00023277"/>
    </source>
</evidence>
<keyword evidence="7 8" id="KW-0119">Carbohydrate metabolism</keyword>
<protein>
    <recommendedName>
        <fullName evidence="8">Aldose 1-epimerase</fullName>
        <ecNumber evidence="8">5.1.3.3</ecNumber>
    </recommendedName>
</protein>
<evidence type="ECO:0000256" key="2">
    <source>
        <dbReference type="ARBA" id="ARBA00005028"/>
    </source>
</evidence>
<dbReference type="Gene3D" id="2.70.98.10">
    <property type="match status" value="1"/>
</dbReference>
<comment type="catalytic activity">
    <reaction evidence="8">
        <text>alpha-D-glucose = beta-D-glucose</text>
        <dbReference type="Rhea" id="RHEA:10264"/>
        <dbReference type="ChEBI" id="CHEBI:15903"/>
        <dbReference type="ChEBI" id="CHEBI:17925"/>
        <dbReference type="EC" id="5.1.3.3"/>
    </reaction>
</comment>
<dbReference type="InterPro" id="IPR008183">
    <property type="entry name" value="Aldose_1/G6P_1-epimerase"/>
</dbReference>
<comment type="pathway">
    <text evidence="2 8">Carbohydrate metabolism; hexose metabolism.</text>
</comment>
<dbReference type="InterPro" id="IPR015443">
    <property type="entry name" value="Aldose_1-epimerase"/>
</dbReference>
<evidence type="ECO:0000256" key="5">
    <source>
        <dbReference type="ARBA" id="ARBA00022837"/>
    </source>
</evidence>
<sequence length="388" mass="42519">MNMTLHRVWMSLMISVVYPLFYTSCGPHTGAGTTKSGLQKKDFNKVLHGDTTSLFVLENDAGAEVCITNYGGRIVSLMMPDHQGDLRDIVLGFDNIEEYLSKPSSFGATVGRFANRIAFGKFPLDGDTIHLPINSGEHTIHGGEQGWQNQVFSCRQPAENILEMSYTSPDGQGGFPGQVSVQVKFMLTSSNEVRIDYQATSDKNTVINMTNHSFFNLSGSTARGIGDHILYVNGDRFTPLQENLIPNGELASVDHSPFDLRDGVPIGEMLSKFAKNEQLEIAGGGLDHNMVLNTEGKLTDLAAQLSSPVSGIIMDVFTTEPGLQVYTGNMLDGSRKGKRKEVYGKHAAVCLEPQHFPDSPNNPAWPSTALKAGETYRSTTIYRFRKES</sequence>
<dbReference type="InterPro" id="IPR011013">
    <property type="entry name" value="Gal_mutarotase_sf_dom"/>
</dbReference>
<dbReference type="PIRSF" id="PIRSF005096">
    <property type="entry name" value="GALM"/>
    <property type="match status" value="1"/>
</dbReference>
<comment type="similarity">
    <text evidence="3 8">Belongs to the aldose epimerase family.</text>
</comment>
<comment type="subunit">
    <text evidence="4">Monomer.</text>
</comment>
<dbReference type="InterPro" id="IPR047215">
    <property type="entry name" value="Galactose_mutarotase-like"/>
</dbReference>
<dbReference type="PANTHER" id="PTHR10091:SF0">
    <property type="entry name" value="GALACTOSE MUTAROTASE"/>
    <property type="match status" value="1"/>
</dbReference>
<dbReference type="InterPro" id="IPR014718">
    <property type="entry name" value="GH-type_carb-bd"/>
</dbReference>